<dbReference type="Pfam" id="PF00106">
    <property type="entry name" value="adh_short"/>
    <property type="match status" value="1"/>
</dbReference>
<reference evidence="1 2" key="1">
    <citation type="submission" date="2020-02" db="EMBL/GenBank/DDBJ databases">
        <authorList>
            <person name="Sun Q."/>
        </authorList>
    </citation>
    <scope>NUCLEOTIDE SEQUENCE [LARGE SCALE GENOMIC DNA]</scope>
    <source>
        <strain evidence="1 2">CCBAU 03386</strain>
    </source>
</reference>
<keyword evidence="2" id="KW-1185">Reference proteome</keyword>
<organism evidence="1 2">
    <name type="scientific">Rhizobium sophorae</name>
    <dbReference type="NCBI Taxonomy" id="1535242"/>
    <lineage>
        <taxon>Bacteria</taxon>
        <taxon>Pseudomonadati</taxon>
        <taxon>Pseudomonadota</taxon>
        <taxon>Alphaproteobacteria</taxon>
        <taxon>Hyphomicrobiales</taxon>
        <taxon>Rhizobiaceae</taxon>
        <taxon>Rhizobium/Agrobacterium group</taxon>
        <taxon>Rhizobium</taxon>
    </lineage>
</organism>
<proteinExistence type="predicted"/>
<dbReference type="InterPro" id="IPR036291">
    <property type="entry name" value="NAD(P)-bd_dom_sf"/>
</dbReference>
<gene>
    <name evidence="1" type="ORF">G9X64_28990</name>
</gene>
<evidence type="ECO:0000313" key="2">
    <source>
        <dbReference type="Proteomes" id="UP000519972"/>
    </source>
</evidence>
<accession>A0A7Y3SB50</accession>
<name>A0A7Y3SB50_9HYPH</name>
<comment type="caution">
    <text evidence="1">The sequence shown here is derived from an EMBL/GenBank/DDBJ whole genome shotgun (WGS) entry which is preliminary data.</text>
</comment>
<dbReference type="EMBL" id="JABFCN010000051">
    <property type="protein sequence ID" value="NNU40449.1"/>
    <property type="molecule type" value="Genomic_DNA"/>
</dbReference>
<dbReference type="PANTHER" id="PTHR44147">
    <property type="entry name" value="DEHYDROGENASE/REDUCTASE SDR FAMILY MEMBER 1"/>
    <property type="match status" value="1"/>
</dbReference>
<evidence type="ECO:0000313" key="1">
    <source>
        <dbReference type="EMBL" id="NNU40449.1"/>
    </source>
</evidence>
<protein>
    <submittedName>
        <fullName evidence="1">SDR family NAD(P)-dependent oxidoreductase</fullName>
    </submittedName>
</protein>
<dbReference type="PANTHER" id="PTHR44147:SF2">
    <property type="entry name" value="DEHYDROGENASE_REDUCTASE SDR FAMILY MEMBER 1"/>
    <property type="match status" value="1"/>
</dbReference>
<dbReference type="PRINTS" id="PR00081">
    <property type="entry name" value="GDHRDH"/>
</dbReference>
<sequence>MKDVVALVTGGSRGVGRGIALALLAEGATVHVTGRTRSEAEASLGGKRVGSLEGLELEAANLPGRVVIHHCDHCNDTETERVAEEIRAGSRLDILVNNAWPGYENMVEDGEFTWPRAFWDQPAWRWDAMIGTALRAAFMMSRAVAPMMISAQRGLIVNISFWAAQLYEGNAIYGVAKAAANKMAADFAHDLRPHNVAAVALYPGLVRTEAVLQNAEYFDLSNSESPGFIGHVIAGLWRDPALMSKSGHVLVTAELAAEYDIADVDGYRPVPLTAADFANG</sequence>
<dbReference type="Gene3D" id="3.40.50.720">
    <property type="entry name" value="NAD(P)-binding Rossmann-like Domain"/>
    <property type="match status" value="1"/>
</dbReference>
<dbReference type="Proteomes" id="UP000519972">
    <property type="component" value="Unassembled WGS sequence"/>
</dbReference>
<dbReference type="AlphaFoldDB" id="A0A7Y3SB50"/>
<dbReference type="InterPro" id="IPR002347">
    <property type="entry name" value="SDR_fam"/>
</dbReference>
<dbReference type="SUPFAM" id="SSF51735">
    <property type="entry name" value="NAD(P)-binding Rossmann-fold domains"/>
    <property type="match status" value="1"/>
</dbReference>
<dbReference type="RefSeq" id="WP_168308028.1">
    <property type="nucleotide sequence ID" value="NZ_JABFCN010000051.1"/>
</dbReference>